<dbReference type="Pfam" id="PF00583">
    <property type="entry name" value="Acetyltransf_1"/>
    <property type="match status" value="1"/>
</dbReference>
<organism evidence="2 3">
    <name type="scientific">Jeotgalicoccus nanhaiensis</name>
    <dbReference type="NCBI Taxonomy" id="568603"/>
    <lineage>
        <taxon>Bacteria</taxon>
        <taxon>Bacillati</taxon>
        <taxon>Bacillota</taxon>
        <taxon>Bacilli</taxon>
        <taxon>Bacillales</taxon>
        <taxon>Staphylococcaceae</taxon>
        <taxon>Jeotgalicoccus</taxon>
    </lineage>
</organism>
<reference evidence="2 3" key="1">
    <citation type="submission" date="2020-10" db="EMBL/GenBank/DDBJ databases">
        <title>Mouse Oral microbiota.</title>
        <authorList>
            <person name="Joseph S."/>
            <person name="Aduse-Opoku J."/>
        </authorList>
    </citation>
    <scope>NUCLEOTIDE SEQUENCE [LARGE SCALE GENOMIC DNA]</scope>
    <source>
        <strain evidence="2 3">19428wE5_W307</strain>
    </source>
</reference>
<dbReference type="Gene3D" id="3.40.630.30">
    <property type="match status" value="1"/>
</dbReference>
<sequence length="125" mass="14191">MYKEARNNEKEQYTGLVLAPIAVNPGLQQKGIGKLLMNELEKRAKRFDYGFISILGHPGYYVKFGYGPASEYNIYPPFEGIPDEAFMIKEIQEGYLKNKEGTILNCNPNNRQLIKSVSYSGFSMP</sequence>
<dbReference type="Proteomes" id="UP000647980">
    <property type="component" value="Unassembled WGS sequence"/>
</dbReference>
<feature type="domain" description="N-acetyltransferase" evidence="1">
    <location>
        <begin position="1"/>
        <end position="92"/>
    </location>
</feature>
<evidence type="ECO:0000313" key="2">
    <source>
        <dbReference type="EMBL" id="MBF0754846.1"/>
    </source>
</evidence>
<comment type="caution">
    <text evidence="2">The sequence shown here is derived from an EMBL/GenBank/DDBJ whole genome shotgun (WGS) entry which is preliminary data.</text>
</comment>
<evidence type="ECO:0000313" key="3">
    <source>
        <dbReference type="Proteomes" id="UP000647980"/>
    </source>
</evidence>
<dbReference type="SUPFAM" id="SSF55729">
    <property type="entry name" value="Acyl-CoA N-acyltransferases (Nat)"/>
    <property type="match status" value="1"/>
</dbReference>
<dbReference type="InterPro" id="IPR000182">
    <property type="entry name" value="GNAT_dom"/>
</dbReference>
<keyword evidence="3" id="KW-1185">Reference proteome</keyword>
<dbReference type="PROSITE" id="PS51186">
    <property type="entry name" value="GNAT"/>
    <property type="match status" value="1"/>
</dbReference>
<accession>A0ABR9Y0T2</accession>
<dbReference type="EMBL" id="JADGLW010000014">
    <property type="protein sequence ID" value="MBF0754846.1"/>
    <property type="molecule type" value="Genomic_DNA"/>
</dbReference>
<name>A0ABR9Y0T2_9STAP</name>
<dbReference type="CDD" id="cd04301">
    <property type="entry name" value="NAT_SF"/>
    <property type="match status" value="1"/>
</dbReference>
<dbReference type="InterPro" id="IPR016181">
    <property type="entry name" value="Acyl_CoA_acyltransferase"/>
</dbReference>
<evidence type="ECO:0000259" key="1">
    <source>
        <dbReference type="PROSITE" id="PS51186"/>
    </source>
</evidence>
<proteinExistence type="predicted"/>
<gene>
    <name evidence="2" type="ORF">IR135_11475</name>
</gene>
<protein>
    <submittedName>
        <fullName evidence="2">N-acetyltransferase</fullName>
    </submittedName>
</protein>